<name>A0A1V9F5D8_9BACT</name>
<protein>
    <recommendedName>
        <fullName evidence="6">Fibronectin type-III domain-containing protein</fullName>
    </recommendedName>
</protein>
<evidence type="ECO:0000256" key="2">
    <source>
        <dbReference type="ARBA" id="ARBA00022729"/>
    </source>
</evidence>
<dbReference type="InterPro" id="IPR006558">
    <property type="entry name" value="LamG-like"/>
</dbReference>
<dbReference type="SUPFAM" id="SSF51126">
    <property type="entry name" value="Pectin lyase-like"/>
    <property type="match status" value="1"/>
</dbReference>
<dbReference type="PANTHER" id="PTHR42970:SF1">
    <property type="entry name" value="PECTATE LYASE C-RELATED"/>
    <property type="match status" value="1"/>
</dbReference>
<keyword evidence="3" id="KW-1015">Disulfide bond</keyword>
<dbReference type="PROSITE" id="PS50853">
    <property type="entry name" value="FN3"/>
    <property type="match status" value="2"/>
</dbReference>
<evidence type="ECO:0000259" key="6">
    <source>
        <dbReference type="PROSITE" id="PS50853"/>
    </source>
</evidence>
<dbReference type="OrthoDB" id="9803616at2"/>
<feature type="signal peptide" evidence="5">
    <location>
        <begin position="1"/>
        <end position="30"/>
    </location>
</feature>
<dbReference type="InterPro" id="IPR036116">
    <property type="entry name" value="FN3_sf"/>
</dbReference>
<dbReference type="GO" id="GO:0046872">
    <property type="term" value="F:metal ion binding"/>
    <property type="evidence" value="ECO:0007669"/>
    <property type="project" value="UniProtKB-KW"/>
</dbReference>
<reference evidence="8" key="1">
    <citation type="submission" date="2016-04" db="EMBL/GenBank/DDBJ databases">
        <authorList>
            <person name="Chen L."/>
            <person name="Zhuang W."/>
            <person name="Wang G."/>
        </authorList>
    </citation>
    <scope>NUCLEOTIDE SEQUENCE [LARGE SCALE GENOMIC DNA]</scope>
    <source>
        <strain evidence="8">208</strain>
    </source>
</reference>
<comment type="caution">
    <text evidence="7">The sequence shown here is derived from an EMBL/GenBank/DDBJ whole genome shotgun (WGS) entry which is preliminary data.</text>
</comment>
<sequence length="1651" mass="176996">MRNFASRYRKAIAFAVLLFLFTHSFTVSHAQTLAFPGATGFGRFAKGARGIASPSVYVVTNLNDSGAGSFREAVSTPGRFVVFAVGGIIHLASDVLVAPNVTIAGQTAPGDGIVLFNKRVTFTGANNTICRFLRIRLGATGNSGKDASGLANGANIIFDHMSFSWGMDEVFSINWDNKGTAPDSITIQNSIIAQGLHRENHSAGGLIQTPDGGKVSLIRNLYISNKTRNPKVKGVNEFVNNVVYDWGNGNRLGDNLNYGWSADAYIMGGSSGVSEVNIINNYFMGGPLTPPTKTTPFSRGTGTFYLYGSGNYFDNNQNGISDGAPVPYDTIGYPGIAPDGFKTQPFPYPQANPAFTAAQAYAWVIDSVGASYPRRDQVDSLLAEEVRSRGTKGYYVYRESDLPFTNGGVGTVFNAPAPLDSDNDGMPDSWEDAHGLNRNNAQDAVAYNATYPQYLNIEVYINTLTATPPADFIKPPTNVTLTASTFELPAPYSKVVIQWADNANNEDHFVLERSADGVNYTAIAQPPANATSYSDSTGVNPNTTYYYRLKAANAAGVSSYSAPVTTKTPPLPSAPAAASAPVPSNGNQYVEITADAVTLKWTGSSNTATYAIYFGTDTGNLVKKAALPYTANASYSVTGVTDFVTYYWRIDATNAKGTTQGTLWQFRTTKNFPLGLVGHWSFDETEGREVTDSSLYQAHGVLGLDDDNQNIRVAGKINNALDFSTADADIYVVNVPHQDHLYLDKGSFSLSFWMKADAALLPSDNSTSAYLLCKGSITRNAATGATGKRFDIEFKNKQLRFAIDDDNDANGGGKDELQADGTPFFTGNWVHVTTIRDTAAKRLRLYMNGALVKETTISKANAGIGEASDLIIGNIGALEFLSTANRPAPYKGMLDELKIYNYALSADEVLGLYHTSPLPLQPYSPSIANGAALEGYGDSLRITWKGGLKTNKYKLYTGADPGNLAFVADVPLSNPGFTVHDLAAKTNYYWRVDAEGDAGITQGATWWFRAISPKGMTGHWKFDETSGTIVADNSNYHHNGNIVNMPEATFTPGKSGNGLQYLNPVAGSAVNVAHAEHLLFDANSFTVSLWVKLTSGNSNYSSGKDCYLIHKGQFTDPGGKWYGIQLKDSTLTFAIDDASAKSDIGVSLKRATAFNIFNNNFSHVVAVKDTAARQIRLYINGVPAGSKTYSTSGTIGKAAPLLIGNSPENKPFHDIMDDVRLYNYALTPAEIASLYNGNPLITAVTDPQPANGDSVAYGTVNLGWKGTAQTYNVYVGASPDSLQELATGITAPSYTIINANTPGNYFWRVDAVRDGETATGTTWKFNITDTVPPTVITKNVSVTLVNGMASIAAGDLDNGSADRYGIQQLLVDKDTFTCTDIGENEVQLTVIDSNNNRASASAIVTVTGSIPAPAIKVNRMSPVYTGADLNTIYLGYGGQQLRLTATNATPAQFRWTPATALSDSTIANPVFTPTGAGEYSYTAKATNAYGCTATASVNLHVKDVRCGGREQKVTVCYRGYELCVNKLAVPVLQLIGGQLGHCATNSAGNARTATNDPQPQAIIDAQQKFIIYPTPAGNRCTIAFTLNKPGKYRIELYNTQGRLVQVVSTGETAANQLVSYPVNTSQLGSGVYFVKLVTAAEVRVKQLIIQR</sequence>
<dbReference type="SUPFAM" id="SSF49899">
    <property type="entry name" value="Concanavalin A-like lectins/glucanases"/>
    <property type="match status" value="2"/>
</dbReference>
<dbReference type="InterPro" id="IPR052063">
    <property type="entry name" value="Polysaccharide_Lyase_1"/>
</dbReference>
<dbReference type="SMART" id="SM00060">
    <property type="entry name" value="FN3"/>
    <property type="match status" value="3"/>
</dbReference>
<dbReference type="InterPro" id="IPR026444">
    <property type="entry name" value="Secre_tail"/>
</dbReference>
<feature type="domain" description="Fibronectin type-III" evidence="6">
    <location>
        <begin position="475"/>
        <end position="571"/>
    </location>
</feature>
<dbReference type="RefSeq" id="WP_081169502.1">
    <property type="nucleotide sequence ID" value="NZ_LWBP01000210.1"/>
</dbReference>
<dbReference type="InterPro" id="IPR012334">
    <property type="entry name" value="Pectin_lyas_fold"/>
</dbReference>
<evidence type="ECO:0000256" key="5">
    <source>
        <dbReference type="SAM" id="SignalP"/>
    </source>
</evidence>
<dbReference type="Gene3D" id="2.60.120.200">
    <property type="match status" value="2"/>
</dbReference>
<dbReference type="InterPro" id="IPR013320">
    <property type="entry name" value="ConA-like_dom_sf"/>
</dbReference>
<dbReference type="Pfam" id="PF18962">
    <property type="entry name" value="Por_Secre_tail"/>
    <property type="match status" value="1"/>
</dbReference>
<keyword evidence="2 5" id="KW-0732">Signal</keyword>
<evidence type="ECO:0000256" key="3">
    <source>
        <dbReference type="ARBA" id="ARBA00023157"/>
    </source>
</evidence>
<dbReference type="CDD" id="cd00063">
    <property type="entry name" value="FN3"/>
    <property type="match status" value="1"/>
</dbReference>
<dbReference type="GO" id="GO:0005975">
    <property type="term" value="P:carbohydrate metabolic process"/>
    <property type="evidence" value="ECO:0007669"/>
    <property type="project" value="UniProtKB-ARBA"/>
</dbReference>
<evidence type="ECO:0000313" key="7">
    <source>
        <dbReference type="EMBL" id="OQP53619.1"/>
    </source>
</evidence>
<evidence type="ECO:0000256" key="4">
    <source>
        <dbReference type="ARBA" id="ARBA00023180"/>
    </source>
</evidence>
<dbReference type="SUPFAM" id="SSF49299">
    <property type="entry name" value="PKD domain"/>
    <property type="match status" value="1"/>
</dbReference>
<feature type="chain" id="PRO_5010708695" description="Fibronectin type-III domain-containing protein" evidence="5">
    <location>
        <begin position="31"/>
        <end position="1651"/>
    </location>
</feature>
<dbReference type="Gene3D" id="2.60.40.10">
    <property type="entry name" value="Immunoglobulins"/>
    <property type="match status" value="5"/>
</dbReference>
<proteinExistence type="predicted"/>
<dbReference type="InterPro" id="IPR003961">
    <property type="entry name" value="FN3_dom"/>
</dbReference>
<dbReference type="InterPro" id="IPR011050">
    <property type="entry name" value="Pectin_lyase_fold/virulence"/>
</dbReference>
<keyword evidence="1" id="KW-0479">Metal-binding</keyword>
<dbReference type="PANTHER" id="PTHR42970">
    <property type="entry name" value="PECTATE LYASE C-RELATED"/>
    <property type="match status" value="1"/>
</dbReference>
<gene>
    <name evidence="7" type="ORF">A4R26_06515</name>
</gene>
<keyword evidence="4" id="KW-0325">Glycoprotein</keyword>
<dbReference type="GO" id="GO:0004553">
    <property type="term" value="F:hydrolase activity, hydrolyzing O-glycosyl compounds"/>
    <property type="evidence" value="ECO:0007669"/>
    <property type="project" value="UniProtKB-ARBA"/>
</dbReference>
<feature type="domain" description="Fibronectin type-III" evidence="6">
    <location>
        <begin position="582"/>
        <end position="672"/>
    </location>
</feature>
<dbReference type="STRING" id="550983.A4R26_06515"/>
<dbReference type="Proteomes" id="UP000192276">
    <property type="component" value="Unassembled WGS sequence"/>
</dbReference>
<dbReference type="Gene3D" id="2.160.20.10">
    <property type="entry name" value="Single-stranded right-handed beta-helix, Pectin lyase-like"/>
    <property type="match status" value="1"/>
</dbReference>
<dbReference type="SMART" id="SM00560">
    <property type="entry name" value="LamGL"/>
    <property type="match status" value="2"/>
</dbReference>
<dbReference type="InterPro" id="IPR013783">
    <property type="entry name" value="Ig-like_fold"/>
</dbReference>
<organism evidence="7 8">
    <name type="scientific">Niastella populi</name>
    <dbReference type="NCBI Taxonomy" id="550983"/>
    <lineage>
        <taxon>Bacteria</taxon>
        <taxon>Pseudomonadati</taxon>
        <taxon>Bacteroidota</taxon>
        <taxon>Chitinophagia</taxon>
        <taxon>Chitinophagales</taxon>
        <taxon>Chitinophagaceae</taxon>
        <taxon>Niastella</taxon>
    </lineage>
</organism>
<evidence type="ECO:0000313" key="8">
    <source>
        <dbReference type="Proteomes" id="UP000192276"/>
    </source>
</evidence>
<evidence type="ECO:0000256" key="1">
    <source>
        <dbReference type="ARBA" id="ARBA00022723"/>
    </source>
</evidence>
<accession>A0A1V9F5D8</accession>
<dbReference type="EMBL" id="LWBP01000210">
    <property type="protein sequence ID" value="OQP53619.1"/>
    <property type="molecule type" value="Genomic_DNA"/>
</dbReference>
<keyword evidence="8" id="KW-1185">Reference proteome</keyword>
<dbReference type="NCBIfam" id="TIGR04183">
    <property type="entry name" value="Por_Secre_tail"/>
    <property type="match status" value="1"/>
</dbReference>
<dbReference type="SUPFAM" id="SSF49265">
    <property type="entry name" value="Fibronectin type III"/>
    <property type="match status" value="2"/>
</dbReference>
<dbReference type="InterPro" id="IPR035986">
    <property type="entry name" value="PKD_dom_sf"/>
</dbReference>
<dbReference type="Pfam" id="PF13385">
    <property type="entry name" value="Laminin_G_3"/>
    <property type="match status" value="2"/>
</dbReference>